<accession>A0A2G5SM36</accession>
<comment type="caution">
    <text evidence="1">The sequence shown here is derived from an EMBL/GenBank/DDBJ whole genome shotgun (WGS) entry which is preliminary data.</text>
</comment>
<dbReference type="EMBL" id="PDUG01000006">
    <property type="protein sequence ID" value="PIC15992.1"/>
    <property type="molecule type" value="Genomic_DNA"/>
</dbReference>
<proteinExistence type="predicted"/>
<organism evidence="1 2">
    <name type="scientific">Caenorhabditis nigoni</name>
    <dbReference type="NCBI Taxonomy" id="1611254"/>
    <lineage>
        <taxon>Eukaryota</taxon>
        <taxon>Metazoa</taxon>
        <taxon>Ecdysozoa</taxon>
        <taxon>Nematoda</taxon>
        <taxon>Chromadorea</taxon>
        <taxon>Rhabditida</taxon>
        <taxon>Rhabditina</taxon>
        <taxon>Rhabditomorpha</taxon>
        <taxon>Rhabditoidea</taxon>
        <taxon>Rhabditidae</taxon>
        <taxon>Peloderinae</taxon>
        <taxon>Caenorhabditis</taxon>
    </lineage>
</organism>
<keyword evidence="2" id="KW-1185">Reference proteome</keyword>
<evidence type="ECO:0000313" key="1">
    <source>
        <dbReference type="EMBL" id="PIC15992.1"/>
    </source>
</evidence>
<dbReference type="AlphaFoldDB" id="A0A2G5SM36"/>
<sequence>MCLLIGRFCVRGQCILCPDLHPIDRRRFSDDPQHCDPECPAHLACLGGQCVDGRRRFQGLSRCSRGDQCGPFQTCFCGQCKDF</sequence>
<reference evidence="2" key="1">
    <citation type="submission" date="2017-10" db="EMBL/GenBank/DDBJ databases">
        <title>Rapid genome shrinkage in a self-fertile nematode reveals novel sperm competition proteins.</title>
        <authorList>
            <person name="Yin D."/>
            <person name="Schwarz E.M."/>
            <person name="Thomas C.G."/>
            <person name="Felde R.L."/>
            <person name="Korf I.F."/>
            <person name="Cutter A.D."/>
            <person name="Schartner C.M."/>
            <person name="Ralston E.J."/>
            <person name="Meyer B.J."/>
            <person name="Haag E.S."/>
        </authorList>
    </citation>
    <scope>NUCLEOTIDE SEQUENCE [LARGE SCALE GENOMIC DNA]</scope>
    <source>
        <strain evidence="2">JU1422</strain>
    </source>
</reference>
<dbReference type="Proteomes" id="UP000230233">
    <property type="component" value="Chromosome X"/>
</dbReference>
<evidence type="ECO:0000313" key="2">
    <source>
        <dbReference type="Proteomes" id="UP000230233"/>
    </source>
</evidence>
<gene>
    <name evidence="1" type="primary">Cnig_chr_X.g22755</name>
    <name evidence="1" type="ORF">B9Z55_022755</name>
</gene>
<protein>
    <submittedName>
        <fullName evidence="1">Uncharacterized protein</fullName>
    </submittedName>
</protein>
<name>A0A2G5SM36_9PELO</name>